<reference evidence="2" key="1">
    <citation type="submission" date="2020-05" db="EMBL/GenBank/DDBJ databases">
        <authorList>
            <person name="Chiriac C."/>
            <person name="Salcher M."/>
            <person name="Ghai R."/>
            <person name="Kavagutti S V."/>
        </authorList>
    </citation>
    <scope>NUCLEOTIDE SEQUENCE</scope>
</reference>
<feature type="compositionally biased region" description="Basic and acidic residues" evidence="1">
    <location>
        <begin position="45"/>
        <end position="54"/>
    </location>
</feature>
<organism evidence="2">
    <name type="scientific">freshwater metagenome</name>
    <dbReference type="NCBI Taxonomy" id="449393"/>
    <lineage>
        <taxon>unclassified sequences</taxon>
        <taxon>metagenomes</taxon>
        <taxon>ecological metagenomes</taxon>
    </lineage>
</organism>
<name>A0A6J7M539_9ZZZZ</name>
<protein>
    <submittedName>
        <fullName evidence="2">Unannotated protein</fullName>
    </submittedName>
</protein>
<evidence type="ECO:0000256" key="1">
    <source>
        <dbReference type="SAM" id="MobiDB-lite"/>
    </source>
</evidence>
<proteinExistence type="predicted"/>
<sequence>MIAEIFGIPPADCTPTYKAPVNSINNSAALAEATSANAGSTPRSNLRDASEERM</sequence>
<accession>A0A6J7M539</accession>
<feature type="region of interest" description="Disordered" evidence="1">
    <location>
        <begin position="33"/>
        <end position="54"/>
    </location>
</feature>
<dbReference type="EMBL" id="CAFBOI010000021">
    <property type="protein sequence ID" value="CAB4973713.1"/>
    <property type="molecule type" value="Genomic_DNA"/>
</dbReference>
<gene>
    <name evidence="2" type="ORF">UFOPK3948_00330</name>
</gene>
<evidence type="ECO:0000313" key="2">
    <source>
        <dbReference type="EMBL" id="CAB4973713.1"/>
    </source>
</evidence>
<dbReference type="AlphaFoldDB" id="A0A6J7M539"/>